<evidence type="ECO:0000313" key="8">
    <source>
        <dbReference type="EMBL" id="KEY71036.1"/>
    </source>
</evidence>
<feature type="compositionally biased region" description="Acidic residues" evidence="6">
    <location>
        <begin position="155"/>
        <end position="164"/>
    </location>
</feature>
<keyword evidence="3" id="KW-0963">Cytoplasm</keyword>
<dbReference type="InterPro" id="IPR038633">
    <property type="entry name" value="Rpn13/ADRM1_Pru_sf"/>
</dbReference>
<reference evidence="8 9" key="1">
    <citation type="journal article" date="2014" name="BMC Genomics">
        <title>Comparative genome sequencing reveals chemotype-specific gene clusters in the toxigenic black mold Stachybotrys.</title>
        <authorList>
            <person name="Semeiks J."/>
            <person name="Borek D."/>
            <person name="Otwinowski Z."/>
            <person name="Grishin N.V."/>
        </authorList>
    </citation>
    <scope>NUCLEOTIDE SEQUENCE [LARGE SCALE GENOMIC DNA]</scope>
    <source>
        <strain evidence="9">CBS 109288 / IBT 7711</strain>
    </source>
</reference>
<dbReference type="GO" id="GO:0005737">
    <property type="term" value="C:cytoplasm"/>
    <property type="evidence" value="ECO:0007669"/>
    <property type="project" value="UniProtKB-SubCell"/>
</dbReference>
<proteinExistence type="predicted"/>
<feature type="region of interest" description="Disordered" evidence="6">
    <location>
        <begin position="150"/>
        <end position="213"/>
    </location>
</feature>
<evidence type="ECO:0000256" key="5">
    <source>
        <dbReference type="ARBA" id="ARBA00023242"/>
    </source>
</evidence>
<evidence type="ECO:0000256" key="2">
    <source>
        <dbReference type="ARBA" id="ARBA00004496"/>
    </source>
</evidence>
<protein>
    <recommendedName>
        <fullName evidence="7">Pru domain-containing protein</fullName>
    </recommendedName>
</protein>
<evidence type="ECO:0000256" key="4">
    <source>
        <dbReference type="ARBA" id="ARBA00022942"/>
    </source>
</evidence>
<dbReference type="InterPro" id="IPR044868">
    <property type="entry name" value="Rpn13/ADRM1_Pru"/>
</dbReference>
<accession>A0A084B0F7</accession>
<dbReference type="InterPro" id="IPR038108">
    <property type="entry name" value="RPN13_DEUBAD_sf"/>
</dbReference>
<dbReference type="HOGENOM" id="CLU_041798_4_0_1"/>
<dbReference type="EMBL" id="KL648363">
    <property type="protein sequence ID" value="KEY71036.1"/>
    <property type="molecule type" value="Genomic_DNA"/>
</dbReference>
<dbReference type="PROSITE" id="PS51917">
    <property type="entry name" value="PRU"/>
    <property type="match status" value="1"/>
</dbReference>
<dbReference type="Gene3D" id="2.30.29.70">
    <property type="entry name" value="Proteasomal ubiquitin receptor Rpn13/ADRM1"/>
    <property type="match status" value="1"/>
</dbReference>
<dbReference type="OrthoDB" id="340431at2759"/>
<comment type="subcellular location">
    <subcellularLocation>
        <location evidence="2">Cytoplasm</location>
    </subcellularLocation>
    <subcellularLocation>
        <location evidence="1">Nucleus</location>
    </subcellularLocation>
</comment>
<dbReference type="Gene3D" id="1.10.2020.20">
    <property type="match status" value="1"/>
</dbReference>
<dbReference type="InterPro" id="IPR006773">
    <property type="entry name" value="Rpn13/ADRM1"/>
</dbReference>
<name>A0A084B0F7_STACB</name>
<evidence type="ECO:0000313" key="9">
    <source>
        <dbReference type="Proteomes" id="UP000028045"/>
    </source>
</evidence>
<dbReference type="GO" id="GO:0005634">
    <property type="term" value="C:nucleus"/>
    <property type="evidence" value="ECO:0007669"/>
    <property type="project" value="UniProtKB-SubCell"/>
</dbReference>
<gene>
    <name evidence="8" type="ORF">S7711_00860</name>
</gene>
<evidence type="ECO:0000256" key="6">
    <source>
        <dbReference type="SAM" id="MobiDB-lite"/>
    </source>
</evidence>
<dbReference type="GO" id="GO:0070628">
    <property type="term" value="F:proteasome binding"/>
    <property type="evidence" value="ECO:0007669"/>
    <property type="project" value="TreeGrafter"/>
</dbReference>
<dbReference type="GO" id="GO:0061133">
    <property type="term" value="F:endopeptidase activator activity"/>
    <property type="evidence" value="ECO:0007669"/>
    <property type="project" value="TreeGrafter"/>
</dbReference>
<dbReference type="PANTHER" id="PTHR12225">
    <property type="entry name" value="ADHESION REGULATING MOLECULE 1 110 KDA CELL MEMBRANE GLYCOPROTEIN"/>
    <property type="match status" value="1"/>
</dbReference>
<dbReference type="Proteomes" id="UP000028045">
    <property type="component" value="Unassembled WGS sequence"/>
</dbReference>
<dbReference type="PANTHER" id="PTHR12225:SF0">
    <property type="entry name" value="PROTEASOMAL UBIQUITIN RECEPTOR ADRM1"/>
    <property type="match status" value="1"/>
</dbReference>
<sequence>MPIAPIITFKAGRCEVDTSSKPYKVKPQPQPGYLYLYSEDDLVHFCWRERDEPLDQPELDLVMVPTDGTFVPYDHTKQAEQSSKTNGRLFVLKFSSSSDRHIFWLQSKPQSRDGDPSYFSPRDRKIGDIVNRLLQGEEVNVTRELSAVRNVDDRRDDDDDETMEDVGSRGQPRDHRGSGSGGAGPDATGGDIREEGEESREGGADGARAASSSNVDAAAAVRNFLDSLKGQGAAANRQQQGMDIPYPYLNHLLPTSITVPTIEAATPEYIDSLLSFVPPSIIVLASGSALNGEPSSEDIATAREALSLEDKRSLLKKVLRSPQFQQALAGLTMALRDGGMPSIAEALGIRVENGGRLPGSSMPLGGGEAVRAFVEGVKKTVQGEKR</sequence>
<keyword evidence="9" id="KW-1185">Reference proteome</keyword>
<dbReference type="GO" id="GO:0008541">
    <property type="term" value="C:proteasome regulatory particle, lid subcomplex"/>
    <property type="evidence" value="ECO:0007669"/>
    <property type="project" value="TreeGrafter"/>
</dbReference>
<evidence type="ECO:0000256" key="1">
    <source>
        <dbReference type="ARBA" id="ARBA00004123"/>
    </source>
</evidence>
<dbReference type="Pfam" id="PF04683">
    <property type="entry name" value="Rpn13_ADRM1_Pru"/>
    <property type="match status" value="1"/>
</dbReference>
<keyword evidence="5" id="KW-0539">Nucleus</keyword>
<feature type="domain" description="Pru" evidence="7">
    <location>
        <begin position="1"/>
        <end position="137"/>
    </location>
</feature>
<keyword evidence="4" id="KW-0647">Proteasome</keyword>
<evidence type="ECO:0000259" key="7">
    <source>
        <dbReference type="PROSITE" id="PS51917"/>
    </source>
</evidence>
<organism evidence="8 9">
    <name type="scientific">Stachybotrys chartarum (strain CBS 109288 / IBT 7711)</name>
    <name type="common">Toxic black mold</name>
    <name type="synonym">Stilbospora chartarum</name>
    <dbReference type="NCBI Taxonomy" id="1280523"/>
    <lineage>
        <taxon>Eukaryota</taxon>
        <taxon>Fungi</taxon>
        <taxon>Dikarya</taxon>
        <taxon>Ascomycota</taxon>
        <taxon>Pezizomycotina</taxon>
        <taxon>Sordariomycetes</taxon>
        <taxon>Hypocreomycetidae</taxon>
        <taxon>Hypocreales</taxon>
        <taxon>Stachybotryaceae</taxon>
        <taxon>Stachybotrys</taxon>
    </lineage>
</organism>
<dbReference type="AlphaFoldDB" id="A0A084B0F7"/>
<evidence type="ECO:0000256" key="3">
    <source>
        <dbReference type="ARBA" id="ARBA00022490"/>
    </source>
</evidence>